<keyword evidence="3" id="KW-1185">Reference proteome</keyword>
<feature type="compositionally biased region" description="Polar residues" evidence="1">
    <location>
        <begin position="23"/>
        <end position="35"/>
    </location>
</feature>
<sequence>MENSWQSKCGSLWQQLPPPQPLVASSSHGSHTQLPHESMPLIRETIQEHMPSNLRDLKNLDHANLGVPLFSFLSGPPAHVPCDRQHLLYPKPGPPSSQVSLRTGNGFSAGSRVSVLPSALWPPNMECQNLISGEVFPSLMLANSTMNCSNSSDVLQAANLNFQKLQAVACQNPHEKDKGKSFSSLIRNNNAGPIPANNWKLQKYADITALQKVPLECNVSANRHGHNPSSSFPRVFCSGISSCDFDPGSAVRMDNGEAIAQWWKTFFSKSGIRVLEGHRGWDWPEGISAASGSTDHPITNMSNNFVLWNENGSFRTSLSYEQQNYSVLNSKENQSCRNVVDEYAYHEKDRTSQECSNSLFKYIINSSGGNLQHPADKQLWGIPNSFGMNTEKASHSTTAKLDSVCGSANSLPALPYIQDLKTPFIGFGVRRNTSFIVERPGLSSNIELRLGQPEQSQTLETKVIPAFESHLNGMQAEPPKVFLTDKILQKTGNELQGSKWTVQNADIASNPTERRGPTQLEHSSHVGGAYGALTDRKNSSSGNFKMTDLNPPFLSCFKNPETKWQFRNFYDNDNDNHVTEKLHYESHAPQSEKICFPWSPLAGNIKEFQTGVSNGQNHINKGKKMDCAVNGLLDAAKSNTEFSNTFKEDLRNSVFVQNVTPTLSKENFRGVNPGLQDENMQMPTVQNMVELSNRNNDPASVRNVQGCEILKNPCIQSLMTIAPSISKDHVPLLDSSMMPRIPDIGEKSTLPGTNCWMGHTNERFGTMTDSNKLYNISSFSPGRSSSAGASDLPPVEQFFLRPGGIECNFTLSKKEPSSQGLSYAYVPEKRISAVQANCLTGKYGTNDDYYCNLAKGAKNGAAASSFHSKLNENCFFLKERTKCLEKNLVPPNFKSAESHSFQWRDVPKKIMESCSSTRKEQQAGSFKASLGSPAADVFRCFTGCAQNVVPLKEHETSNISSRCSAPDVTQSSIEVNKKDSSIVEGGDIRCANNLVVEEGSGNDRSWSSDDALDNELCAGFSGSASEINLIKRGPLNVFPREPSLSLIEEIRLQNSLKSKYAPYQIKRSSTFQEESDHLQKFEVGSKKRRKTVKWMKLDAPFSVSGQSSINSESPKCTEEVGQNAHSIWDMQMPVGFDHGSPSNCADSFEQSLKQRNTALSAVKGITSRET</sequence>
<feature type="region of interest" description="Disordered" evidence="1">
    <location>
        <begin position="16"/>
        <end position="35"/>
    </location>
</feature>
<proteinExistence type="predicted"/>
<organism evidence="2 3">
    <name type="scientific">Rehmannia glutinosa</name>
    <name type="common">Chinese foxglove</name>
    <dbReference type="NCBI Taxonomy" id="99300"/>
    <lineage>
        <taxon>Eukaryota</taxon>
        <taxon>Viridiplantae</taxon>
        <taxon>Streptophyta</taxon>
        <taxon>Embryophyta</taxon>
        <taxon>Tracheophyta</taxon>
        <taxon>Spermatophyta</taxon>
        <taxon>Magnoliopsida</taxon>
        <taxon>eudicotyledons</taxon>
        <taxon>Gunneridae</taxon>
        <taxon>Pentapetalae</taxon>
        <taxon>asterids</taxon>
        <taxon>lamiids</taxon>
        <taxon>Lamiales</taxon>
        <taxon>Orobanchaceae</taxon>
        <taxon>Rehmannieae</taxon>
        <taxon>Rehmannia</taxon>
    </lineage>
</organism>
<dbReference type="Proteomes" id="UP001318860">
    <property type="component" value="Unassembled WGS sequence"/>
</dbReference>
<evidence type="ECO:0000313" key="3">
    <source>
        <dbReference type="Proteomes" id="UP001318860"/>
    </source>
</evidence>
<reference evidence="2 3" key="1">
    <citation type="journal article" date="2021" name="Comput. Struct. Biotechnol. J.">
        <title>De novo genome assembly of the potent medicinal plant Rehmannia glutinosa using nanopore technology.</title>
        <authorList>
            <person name="Ma L."/>
            <person name="Dong C."/>
            <person name="Song C."/>
            <person name="Wang X."/>
            <person name="Zheng X."/>
            <person name="Niu Y."/>
            <person name="Chen S."/>
            <person name="Feng W."/>
        </authorList>
    </citation>
    <scope>NUCLEOTIDE SEQUENCE [LARGE SCALE GENOMIC DNA]</scope>
    <source>
        <strain evidence="2">DH-2019</strain>
    </source>
</reference>
<protein>
    <submittedName>
        <fullName evidence="2">Uncharacterized protein</fullName>
    </submittedName>
</protein>
<name>A0ABR0XSL0_REHGL</name>
<accession>A0ABR0XSL0</accession>
<comment type="caution">
    <text evidence="2">The sequence shown here is derived from an EMBL/GenBank/DDBJ whole genome shotgun (WGS) entry which is preliminary data.</text>
</comment>
<evidence type="ECO:0000256" key="1">
    <source>
        <dbReference type="SAM" id="MobiDB-lite"/>
    </source>
</evidence>
<dbReference type="EMBL" id="JABTTQ020000002">
    <property type="protein sequence ID" value="KAK6162045.1"/>
    <property type="molecule type" value="Genomic_DNA"/>
</dbReference>
<gene>
    <name evidence="2" type="ORF">DH2020_001886</name>
</gene>
<evidence type="ECO:0000313" key="2">
    <source>
        <dbReference type="EMBL" id="KAK6162045.1"/>
    </source>
</evidence>